<dbReference type="Proteomes" id="UP001295469">
    <property type="component" value="Chromosome C08"/>
</dbReference>
<evidence type="ECO:0000313" key="2">
    <source>
        <dbReference type="EMBL" id="CAF2111579.1"/>
    </source>
</evidence>
<dbReference type="EMBL" id="HG994372">
    <property type="protein sequence ID" value="CAF2111579.1"/>
    <property type="molecule type" value="Genomic_DNA"/>
</dbReference>
<proteinExistence type="predicted"/>
<keyword evidence="1" id="KW-1133">Transmembrane helix</keyword>
<feature type="transmembrane region" description="Helical" evidence="1">
    <location>
        <begin position="7"/>
        <end position="26"/>
    </location>
</feature>
<keyword evidence="1" id="KW-0812">Transmembrane</keyword>
<accession>A0A816VBD4</accession>
<organism evidence="2">
    <name type="scientific">Brassica napus</name>
    <name type="common">Rape</name>
    <dbReference type="NCBI Taxonomy" id="3708"/>
    <lineage>
        <taxon>Eukaryota</taxon>
        <taxon>Viridiplantae</taxon>
        <taxon>Streptophyta</taxon>
        <taxon>Embryophyta</taxon>
        <taxon>Tracheophyta</taxon>
        <taxon>Spermatophyta</taxon>
        <taxon>Magnoliopsida</taxon>
        <taxon>eudicotyledons</taxon>
        <taxon>Gunneridae</taxon>
        <taxon>Pentapetalae</taxon>
        <taxon>rosids</taxon>
        <taxon>malvids</taxon>
        <taxon>Brassicales</taxon>
        <taxon>Brassicaceae</taxon>
        <taxon>Brassiceae</taxon>
        <taxon>Brassica</taxon>
    </lineage>
</organism>
<sequence length="36" mass="4226">MTEEWSLCLLMASWITSFMILNRHMLIVGESQHEST</sequence>
<keyword evidence="1" id="KW-0472">Membrane</keyword>
<gene>
    <name evidence="2" type="ORF">DARMORV10_C08P29120.1</name>
</gene>
<dbReference type="AlphaFoldDB" id="A0A816VBD4"/>
<name>A0A816VBD4_BRANA</name>
<evidence type="ECO:0000256" key="1">
    <source>
        <dbReference type="SAM" id="Phobius"/>
    </source>
</evidence>
<protein>
    <submittedName>
        <fullName evidence="2">(rape) hypothetical protein</fullName>
    </submittedName>
</protein>
<reference evidence="2" key="1">
    <citation type="submission" date="2021-01" db="EMBL/GenBank/DDBJ databases">
        <authorList>
            <consortium name="Genoscope - CEA"/>
            <person name="William W."/>
        </authorList>
    </citation>
    <scope>NUCLEOTIDE SEQUENCE</scope>
</reference>